<protein>
    <submittedName>
        <fullName evidence="1">Uncharacterized protein</fullName>
    </submittedName>
</protein>
<evidence type="ECO:0000313" key="1">
    <source>
        <dbReference type="EMBL" id="MTV64545.1"/>
    </source>
</evidence>
<sequence>DGSVQEYEVDSWEITEVDKAKLSVAGSRIQMTGQLAGETIHATLVVEEGNAAAPVVPTVTVGGEAVTGLTSRQPMQYRTLSYG</sequence>
<organism evidence="1 2">
    <name type="scientific">Streptococcus pneumoniae</name>
    <dbReference type="NCBI Taxonomy" id="1313"/>
    <lineage>
        <taxon>Bacteria</taxon>
        <taxon>Bacillati</taxon>
        <taxon>Bacillota</taxon>
        <taxon>Bacilli</taxon>
        <taxon>Lactobacillales</taxon>
        <taxon>Streptococcaceae</taxon>
        <taxon>Streptococcus</taxon>
    </lineage>
</organism>
<reference evidence="1 2" key="1">
    <citation type="submission" date="2019-11" db="EMBL/GenBank/DDBJ databases">
        <title>Growth characteristics of pneumococcus vary with the chemical composition of the capsule and with environmental conditions.</title>
        <authorList>
            <person name="Tothpal A."/>
            <person name="Desobry K."/>
            <person name="Joshi S."/>
            <person name="Wyllie A.L."/>
            <person name="Weinberger D.M."/>
        </authorList>
    </citation>
    <scope>NUCLEOTIDE SEQUENCE [LARGE SCALE GENOMIC DNA]</scope>
    <source>
        <strain evidence="2">pnumococcus22F</strain>
    </source>
</reference>
<feature type="non-terminal residue" evidence="1">
    <location>
        <position position="83"/>
    </location>
</feature>
<dbReference type="AlphaFoldDB" id="A0A6G2D8E7"/>
<dbReference type="Proteomes" id="UP000474228">
    <property type="component" value="Unassembled WGS sequence"/>
</dbReference>
<proteinExistence type="predicted"/>
<dbReference type="EMBL" id="WNHJ01000955">
    <property type="protein sequence ID" value="MTV64545.1"/>
    <property type="molecule type" value="Genomic_DNA"/>
</dbReference>
<feature type="non-terminal residue" evidence="1">
    <location>
        <position position="1"/>
    </location>
</feature>
<comment type="caution">
    <text evidence="1">The sequence shown here is derived from an EMBL/GenBank/DDBJ whole genome shotgun (WGS) entry which is preliminary data.</text>
</comment>
<accession>A0A6G2D8E7</accession>
<evidence type="ECO:0000313" key="2">
    <source>
        <dbReference type="Proteomes" id="UP000474228"/>
    </source>
</evidence>
<name>A0A6G2D8E7_STREE</name>
<dbReference type="RefSeq" id="WP_155458824.1">
    <property type="nucleotide sequence ID" value="NZ_WNHJ01000955.1"/>
</dbReference>
<gene>
    <name evidence="1" type="ORF">GM539_14520</name>
</gene>